<evidence type="ECO:0000313" key="2">
    <source>
        <dbReference type="EMBL" id="SVB90105.1"/>
    </source>
</evidence>
<dbReference type="GO" id="GO:0005524">
    <property type="term" value="F:ATP binding"/>
    <property type="evidence" value="ECO:0007669"/>
    <property type="project" value="InterPro"/>
</dbReference>
<dbReference type="PANTHER" id="PTHR21621:SF0">
    <property type="entry name" value="BETA-CITRYLGLUTAMATE SYNTHASE B-RELATED"/>
    <property type="match status" value="1"/>
</dbReference>
<proteinExistence type="predicted"/>
<gene>
    <name evidence="2" type="ORF">METZ01_LOCUS242959</name>
</gene>
<dbReference type="PROSITE" id="PS50975">
    <property type="entry name" value="ATP_GRASP"/>
    <property type="match status" value="1"/>
</dbReference>
<evidence type="ECO:0000259" key="1">
    <source>
        <dbReference type="PROSITE" id="PS50975"/>
    </source>
</evidence>
<dbReference type="InterPro" id="IPR011761">
    <property type="entry name" value="ATP-grasp"/>
</dbReference>
<dbReference type="GO" id="GO:0046872">
    <property type="term" value="F:metal ion binding"/>
    <property type="evidence" value="ECO:0007669"/>
    <property type="project" value="InterPro"/>
</dbReference>
<sequence>MSKVFVIHENSEWLPPFADALDVEGVAWEEWYLVEGALDLGTAPPEGVFYSRMSASSHTRGHVAAKDYTRSVLSWLESYGRIVVNGRRVVEMEMSKIDQHTALRAFGFDVPATVAVIGRHDLKTRARGMVLPFITKHNQGGKGLGVRRFDRFEDFDAYADGSDFECPVDGITLLQEYVHPAEGYITRVEIVGGEFLYALTADTSAGFELCPADECEVTSKSFELCPADALPAASLFHWREGFNDPIIDRYLEFCRYWGIGIAGFEFIETEDRRLVTYDINTNTNYNPVVDEEAGRSGPVAVAQYLAALAKELETDRIVTPSGLTRPRATRAASTRMC</sequence>
<dbReference type="GO" id="GO:0018169">
    <property type="term" value="F:ribosomal S6-glutamic acid ligase activity"/>
    <property type="evidence" value="ECO:0007669"/>
    <property type="project" value="TreeGrafter"/>
</dbReference>
<dbReference type="GO" id="GO:0009432">
    <property type="term" value="P:SOS response"/>
    <property type="evidence" value="ECO:0007669"/>
    <property type="project" value="TreeGrafter"/>
</dbReference>
<dbReference type="EMBL" id="UINC01062972">
    <property type="protein sequence ID" value="SVB90105.1"/>
    <property type="molecule type" value="Genomic_DNA"/>
</dbReference>
<accession>A0A382HSP9</accession>
<protein>
    <recommendedName>
        <fullName evidence="1">ATP-grasp domain-containing protein</fullName>
    </recommendedName>
</protein>
<dbReference type="SUPFAM" id="SSF56059">
    <property type="entry name" value="Glutathione synthetase ATP-binding domain-like"/>
    <property type="match status" value="1"/>
</dbReference>
<feature type="domain" description="ATP-grasp" evidence="1">
    <location>
        <begin position="100"/>
        <end position="310"/>
    </location>
</feature>
<dbReference type="GO" id="GO:0005737">
    <property type="term" value="C:cytoplasm"/>
    <property type="evidence" value="ECO:0007669"/>
    <property type="project" value="TreeGrafter"/>
</dbReference>
<organism evidence="2">
    <name type="scientific">marine metagenome</name>
    <dbReference type="NCBI Taxonomy" id="408172"/>
    <lineage>
        <taxon>unclassified sequences</taxon>
        <taxon>metagenomes</taxon>
        <taxon>ecological metagenomes</taxon>
    </lineage>
</organism>
<dbReference type="AlphaFoldDB" id="A0A382HSP9"/>
<dbReference type="PANTHER" id="PTHR21621">
    <property type="entry name" value="RIBOSOMAL PROTEIN S6 MODIFICATION PROTEIN"/>
    <property type="match status" value="1"/>
</dbReference>
<name>A0A382HSP9_9ZZZZ</name>
<dbReference type="Gene3D" id="3.30.470.20">
    <property type="entry name" value="ATP-grasp fold, B domain"/>
    <property type="match status" value="1"/>
</dbReference>
<reference evidence="2" key="1">
    <citation type="submission" date="2018-05" db="EMBL/GenBank/DDBJ databases">
        <authorList>
            <person name="Lanie J.A."/>
            <person name="Ng W.-L."/>
            <person name="Kazmierczak K.M."/>
            <person name="Andrzejewski T.M."/>
            <person name="Davidsen T.M."/>
            <person name="Wayne K.J."/>
            <person name="Tettelin H."/>
            <person name="Glass J.I."/>
            <person name="Rusch D."/>
            <person name="Podicherti R."/>
            <person name="Tsui H.-C.T."/>
            <person name="Winkler M.E."/>
        </authorList>
    </citation>
    <scope>NUCLEOTIDE SEQUENCE</scope>
</reference>